<dbReference type="RefSeq" id="WP_121646974.1">
    <property type="nucleotide sequence ID" value="NZ_RCUX01000001.1"/>
</dbReference>
<comment type="caution">
    <text evidence="1">The sequence shown here is derived from an EMBL/GenBank/DDBJ whole genome shotgun (WGS) entry which is preliminary data.</text>
</comment>
<accession>A0A3L7AE06</accession>
<evidence type="ECO:0000313" key="2">
    <source>
        <dbReference type="Proteomes" id="UP000272503"/>
    </source>
</evidence>
<evidence type="ECO:0000313" key="1">
    <source>
        <dbReference type="EMBL" id="RLP77881.1"/>
    </source>
</evidence>
<keyword evidence="2" id="KW-1185">Reference proteome</keyword>
<organism evidence="1 2">
    <name type="scientific">Mycetocola tolaasinivorans</name>
    <dbReference type="NCBI Taxonomy" id="76635"/>
    <lineage>
        <taxon>Bacteria</taxon>
        <taxon>Bacillati</taxon>
        <taxon>Actinomycetota</taxon>
        <taxon>Actinomycetes</taxon>
        <taxon>Micrococcales</taxon>
        <taxon>Microbacteriaceae</taxon>
        <taxon>Mycetocola</taxon>
    </lineage>
</organism>
<name>A0A3L7AE06_9MICO</name>
<protein>
    <submittedName>
        <fullName evidence="1">Uncharacterized protein</fullName>
    </submittedName>
</protein>
<sequence>MTTPAAVPPVLSLPVPVPAEAGPSVRIATARLGTDHLATAWADDHGETRVGVLELRSGEWSILSSTDLLERAPHAAAILTTLSAETPATNAPAPVALPIPEAAGRRGVRRILSADANLLIGVTGTHPHEGQRLLVFAARDQSELASLDLPHGYSGAFRALDGVIVAPAALGETREFLALTGLPPVSPWRIDPADPAWTALPIPGDASTLPAPGQLSIISPTEVRTLGELAAASTSSVATLLAPAG</sequence>
<gene>
    <name evidence="1" type="ORF">D9V32_00670</name>
</gene>
<dbReference type="Proteomes" id="UP000272503">
    <property type="component" value="Unassembled WGS sequence"/>
</dbReference>
<dbReference type="EMBL" id="RCUX01000001">
    <property type="protein sequence ID" value="RLP77881.1"/>
    <property type="molecule type" value="Genomic_DNA"/>
</dbReference>
<dbReference type="OrthoDB" id="5035028at2"/>
<proteinExistence type="predicted"/>
<reference evidence="1 2" key="1">
    <citation type="submission" date="2018-10" db="EMBL/GenBank/DDBJ databases">
        <authorList>
            <person name="Li J."/>
        </authorList>
    </citation>
    <scope>NUCLEOTIDE SEQUENCE [LARGE SCALE GENOMIC DNA]</scope>
    <source>
        <strain evidence="1 2">IF 016277</strain>
    </source>
</reference>
<dbReference type="AlphaFoldDB" id="A0A3L7AE06"/>